<evidence type="ECO:0000313" key="13">
    <source>
        <dbReference type="Proteomes" id="UP001150830"/>
    </source>
</evidence>
<keyword evidence="13" id="KW-1185">Reference proteome</keyword>
<comment type="catalytic activity">
    <reaction evidence="9 10">
        <text>hydrogencarbonate + H(+) = CO2 + H2O</text>
        <dbReference type="Rhea" id="RHEA:10748"/>
        <dbReference type="ChEBI" id="CHEBI:15377"/>
        <dbReference type="ChEBI" id="CHEBI:15378"/>
        <dbReference type="ChEBI" id="CHEBI:16526"/>
        <dbReference type="ChEBI" id="CHEBI:17544"/>
        <dbReference type="EC" id="4.2.1.1"/>
    </reaction>
</comment>
<name>A0A9X3EAQ7_9GAMM</name>
<dbReference type="SMART" id="SM01057">
    <property type="entry name" value="Carb_anhydrase"/>
    <property type="match status" value="1"/>
</dbReference>
<evidence type="ECO:0000256" key="5">
    <source>
        <dbReference type="ARBA" id="ARBA00014628"/>
    </source>
</evidence>
<dbReference type="PANTHER" id="PTHR18952">
    <property type="entry name" value="CARBONIC ANHYDRASE"/>
    <property type="match status" value="1"/>
</dbReference>
<keyword evidence="6 10" id="KW-0479">Metal-binding</keyword>
<reference evidence="12" key="1">
    <citation type="submission" date="2022-11" db="EMBL/GenBank/DDBJ databases">
        <title>Parathalassolutuus dongxingensis gen. nov., sp. nov., a novel member of family Oceanospirillaceae isolated from a coastal shrimp pond in Guangxi, China.</title>
        <authorList>
            <person name="Chen H."/>
        </authorList>
    </citation>
    <scope>NUCLEOTIDE SEQUENCE</scope>
    <source>
        <strain evidence="12">G-43</strain>
    </source>
</reference>
<organism evidence="12 13">
    <name type="scientific">Parathalassolituus penaei</name>
    <dbReference type="NCBI Taxonomy" id="2997323"/>
    <lineage>
        <taxon>Bacteria</taxon>
        <taxon>Pseudomonadati</taxon>
        <taxon>Pseudomonadota</taxon>
        <taxon>Gammaproteobacteria</taxon>
        <taxon>Oceanospirillales</taxon>
        <taxon>Oceanospirillaceae</taxon>
        <taxon>Parathalassolituus</taxon>
    </lineage>
</organism>
<protein>
    <recommendedName>
        <fullName evidence="5 10">Carbonic anhydrase</fullName>
        <ecNumber evidence="4 10">4.2.1.1</ecNumber>
    </recommendedName>
</protein>
<gene>
    <name evidence="12" type="ORF">OUO13_02610</name>
</gene>
<dbReference type="Proteomes" id="UP001150830">
    <property type="component" value="Unassembled WGS sequence"/>
</dbReference>
<evidence type="ECO:0000259" key="11">
    <source>
        <dbReference type="PROSITE" id="PS51144"/>
    </source>
</evidence>
<dbReference type="InterPro" id="IPR018338">
    <property type="entry name" value="Carbonic_anhydrase_a-class_CS"/>
</dbReference>
<dbReference type="SUPFAM" id="SSF51069">
    <property type="entry name" value="Carbonic anhydrase"/>
    <property type="match status" value="1"/>
</dbReference>
<dbReference type="InterPro" id="IPR041891">
    <property type="entry name" value="Alpha_CA_prokaryot-like"/>
</dbReference>
<comment type="caution">
    <text evidence="12">The sequence shown here is derived from an EMBL/GenBank/DDBJ whole genome shotgun (WGS) entry which is preliminary data.</text>
</comment>
<dbReference type="Pfam" id="PF00194">
    <property type="entry name" value="Carb_anhydrase"/>
    <property type="match status" value="1"/>
</dbReference>
<dbReference type="PROSITE" id="PS00162">
    <property type="entry name" value="ALPHA_CA_1"/>
    <property type="match status" value="1"/>
</dbReference>
<evidence type="ECO:0000256" key="2">
    <source>
        <dbReference type="ARBA" id="ARBA00002904"/>
    </source>
</evidence>
<dbReference type="RefSeq" id="WP_283172286.1">
    <property type="nucleotide sequence ID" value="NZ_JAPNOA010000009.1"/>
</dbReference>
<dbReference type="PROSITE" id="PS51144">
    <property type="entry name" value="ALPHA_CA_2"/>
    <property type="match status" value="1"/>
</dbReference>
<evidence type="ECO:0000256" key="8">
    <source>
        <dbReference type="ARBA" id="ARBA00023239"/>
    </source>
</evidence>
<keyword evidence="10" id="KW-0732">Signal</keyword>
<dbReference type="EC" id="4.2.1.1" evidence="4 10"/>
<dbReference type="AlphaFoldDB" id="A0A9X3EAQ7"/>
<evidence type="ECO:0000313" key="12">
    <source>
        <dbReference type="EMBL" id="MCY0964068.1"/>
    </source>
</evidence>
<comment type="function">
    <text evidence="2 10">Reversible hydration of carbon dioxide.</text>
</comment>
<dbReference type="GO" id="GO:0004089">
    <property type="term" value="F:carbonate dehydratase activity"/>
    <property type="evidence" value="ECO:0007669"/>
    <property type="project" value="UniProtKB-UniRule"/>
</dbReference>
<keyword evidence="7 10" id="KW-0862">Zinc</keyword>
<dbReference type="InterPro" id="IPR036398">
    <property type="entry name" value="CA_dom_sf"/>
</dbReference>
<sequence length="246" mass="26716">MYKKILLAGAVMAFAGVPVVLGAGAHWEYEGAEGPEHWGDLDAAYTACKVGKNQSPVDISGGVDAELPPITFNYVTRGDTVLNNGHTVQVNYLPGSSIEVNGHKYELKQFHFHAPSENTINGESFPMEGHFVHADADGNLAVVGVMFREGEMNDTLQIAWDQLPMEASEPEALTGTLNAARMLPDNRDYYQFSGSLTTPPCSEGVNWMVLKGVVTASPEQLKQFTAAVHHANNRPVQPLNARVLIR</sequence>
<evidence type="ECO:0000256" key="9">
    <source>
        <dbReference type="ARBA" id="ARBA00048348"/>
    </source>
</evidence>
<feature type="domain" description="Alpha-carbonic anhydrase" evidence="11">
    <location>
        <begin position="25"/>
        <end position="246"/>
    </location>
</feature>
<dbReference type="EMBL" id="JAPNOA010000009">
    <property type="protein sequence ID" value="MCY0964068.1"/>
    <property type="molecule type" value="Genomic_DNA"/>
</dbReference>
<evidence type="ECO:0000256" key="4">
    <source>
        <dbReference type="ARBA" id="ARBA00012925"/>
    </source>
</evidence>
<accession>A0A9X3EAQ7</accession>
<proteinExistence type="inferred from homology"/>
<feature type="chain" id="PRO_5041013498" description="Carbonic anhydrase" evidence="10">
    <location>
        <begin position="23"/>
        <end position="246"/>
    </location>
</feature>
<dbReference type="PANTHER" id="PTHR18952:SF265">
    <property type="entry name" value="CARBONIC ANHYDRASE"/>
    <property type="match status" value="1"/>
</dbReference>
<dbReference type="InterPro" id="IPR023561">
    <property type="entry name" value="Carbonic_anhydrase_a-class"/>
</dbReference>
<feature type="signal peptide" evidence="10">
    <location>
        <begin position="1"/>
        <end position="22"/>
    </location>
</feature>
<comment type="similarity">
    <text evidence="3 10">Belongs to the alpha-carbonic anhydrase family.</text>
</comment>
<evidence type="ECO:0000256" key="1">
    <source>
        <dbReference type="ARBA" id="ARBA00001947"/>
    </source>
</evidence>
<evidence type="ECO:0000256" key="3">
    <source>
        <dbReference type="ARBA" id="ARBA00010718"/>
    </source>
</evidence>
<evidence type="ECO:0000256" key="7">
    <source>
        <dbReference type="ARBA" id="ARBA00022833"/>
    </source>
</evidence>
<dbReference type="CDD" id="cd03124">
    <property type="entry name" value="alpha_CA_prokaryotic_like"/>
    <property type="match status" value="1"/>
</dbReference>
<keyword evidence="8 10" id="KW-0456">Lyase</keyword>
<dbReference type="InterPro" id="IPR001148">
    <property type="entry name" value="CA_dom"/>
</dbReference>
<dbReference type="Gene3D" id="3.10.200.10">
    <property type="entry name" value="Alpha carbonic anhydrase"/>
    <property type="match status" value="1"/>
</dbReference>
<evidence type="ECO:0000256" key="6">
    <source>
        <dbReference type="ARBA" id="ARBA00022723"/>
    </source>
</evidence>
<dbReference type="GO" id="GO:0008270">
    <property type="term" value="F:zinc ion binding"/>
    <property type="evidence" value="ECO:0007669"/>
    <property type="project" value="UniProtKB-UniRule"/>
</dbReference>
<evidence type="ECO:0000256" key="10">
    <source>
        <dbReference type="RuleBase" id="RU367011"/>
    </source>
</evidence>
<comment type="cofactor">
    <cofactor evidence="1 10">
        <name>Zn(2+)</name>
        <dbReference type="ChEBI" id="CHEBI:29105"/>
    </cofactor>
</comment>